<dbReference type="PANTHER" id="PTHR11353">
    <property type="entry name" value="CHAPERONIN"/>
    <property type="match status" value="1"/>
</dbReference>
<comment type="caution">
    <text evidence="5">The sequence shown here is derived from an EMBL/GenBank/DDBJ whole genome shotgun (WGS) entry which is preliminary data.</text>
</comment>
<evidence type="ECO:0000256" key="4">
    <source>
        <dbReference type="ARBA" id="ARBA00023186"/>
    </source>
</evidence>
<dbReference type="SUPFAM" id="SSF54849">
    <property type="entry name" value="GroEL-intermediate domain like"/>
    <property type="match status" value="1"/>
</dbReference>
<dbReference type="InterPro" id="IPR002423">
    <property type="entry name" value="Cpn60/GroEL/TCP-1"/>
</dbReference>
<protein>
    <recommendedName>
        <fullName evidence="6">Thermosome subunit</fullName>
    </recommendedName>
</protein>
<evidence type="ECO:0000256" key="1">
    <source>
        <dbReference type="ARBA" id="ARBA00008020"/>
    </source>
</evidence>
<dbReference type="SUPFAM" id="SSF52029">
    <property type="entry name" value="GroEL apical domain-like"/>
    <property type="match status" value="1"/>
</dbReference>
<dbReference type="Pfam" id="PF00118">
    <property type="entry name" value="Cpn60_TCP1"/>
    <property type="match status" value="1"/>
</dbReference>
<dbReference type="Gene3D" id="3.30.260.10">
    <property type="entry name" value="TCP-1-like chaperonin intermediate domain"/>
    <property type="match status" value="1"/>
</dbReference>
<dbReference type="PROSITE" id="PS00751">
    <property type="entry name" value="TCP1_2"/>
    <property type="match status" value="1"/>
</dbReference>
<dbReference type="PRINTS" id="PR00304">
    <property type="entry name" value="TCOMPLEXTCP1"/>
</dbReference>
<comment type="similarity">
    <text evidence="1">Belongs to the TCP-1 chaperonin family.</text>
</comment>
<proteinExistence type="inferred from homology"/>
<dbReference type="GO" id="GO:0005524">
    <property type="term" value="F:ATP binding"/>
    <property type="evidence" value="ECO:0007669"/>
    <property type="project" value="UniProtKB-KW"/>
</dbReference>
<dbReference type="InterPro" id="IPR012714">
    <property type="entry name" value="Thermosome_arc"/>
</dbReference>
<sequence>MCAQLSGVPILILKEGTERKQGKNAQKNNIAAAKAVSEAVRTTLGPKGMDKMLVDSLGDVTITNDGATILDTIDVEHPAAKMIIQVAKTQDDKVGDGTTTSVIISGELLNLAEELMEQSVHPTIIFRGYRKALLKSKEILQELALKIEVNDRSTLIKVAETSMNSKLITGIKTHFAEIAVKAISQIKEKRGDNIMIDLDQIQIIKKEGKSLLNTHIIDGIIVDKEIVHPMMPKSIKNANIALISSSLEVEKTEFDAEIRIQSPDQINKFLEEEANMLRNRVAKLKNIGANVVFCQKGVDDKAQNFLAKENIITIRRVKRSDMEKLARATNANLINNIFEINENDLGKAGKVEEKKIGDDNMIFVSECTDPKAVSILIRAGIEHVVDEAERMLHDALSVVKAAIELPYILPGGGASQIELAKRLRTYARSIGGREQLAIEIYANALEIIPKTLVENAGYNPVDLIVELRSKHEAEEGKSDGINIDTGKPDDMMKLGVLEPLSVFTQAIQSATEVSSMILKIDDVIAASSLSKGGE</sequence>
<dbReference type="InterPro" id="IPR053374">
    <property type="entry name" value="TCP-1_chaperonin"/>
</dbReference>
<name>A0A0F9JWY4_9ZZZZ</name>
<dbReference type="Gene3D" id="1.10.560.10">
    <property type="entry name" value="GroEL-like equatorial domain"/>
    <property type="match status" value="1"/>
</dbReference>
<dbReference type="InterPro" id="IPR027413">
    <property type="entry name" value="GROEL-like_equatorial_sf"/>
</dbReference>
<dbReference type="InterPro" id="IPR027409">
    <property type="entry name" value="GroEL-like_apical_dom_sf"/>
</dbReference>
<dbReference type="GO" id="GO:0016887">
    <property type="term" value="F:ATP hydrolysis activity"/>
    <property type="evidence" value="ECO:0007669"/>
    <property type="project" value="InterPro"/>
</dbReference>
<dbReference type="NCBIfam" id="TIGR02339">
    <property type="entry name" value="thermosome_arch"/>
    <property type="match status" value="1"/>
</dbReference>
<dbReference type="NCBIfam" id="NF041083">
    <property type="entry name" value="thermosome_beta"/>
    <property type="match status" value="1"/>
</dbReference>
<dbReference type="GO" id="GO:0140662">
    <property type="term" value="F:ATP-dependent protein folding chaperone"/>
    <property type="evidence" value="ECO:0007669"/>
    <property type="project" value="InterPro"/>
</dbReference>
<keyword evidence="2" id="KW-0547">Nucleotide-binding</keyword>
<evidence type="ECO:0000313" key="5">
    <source>
        <dbReference type="EMBL" id="KKM66966.1"/>
    </source>
</evidence>
<keyword evidence="4" id="KW-0143">Chaperone</keyword>
<evidence type="ECO:0000256" key="2">
    <source>
        <dbReference type="ARBA" id="ARBA00022741"/>
    </source>
</evidence>
<dbReference type="CDD" id="cd03343">
    <property type="entry name" value="cpn60"/>
    <property type="match status" value="1"/>
</dbReference>
<gene>
    <name evidence="5" type="ORF">LCGC14_1475890</name>
</gene>
<dbReference type="InterPro" id="IPR002194">
    <property type="entry name" value="Chaperonin_TCP-1_CS"/>
</dbReference>
<reference evidence="5" key="1">
    <citation type="journal article" date="2015" name="Nature">
        <title>Complex archaea that bridge the gap between prokaryotes and eukaryotes.</title>
        <authorList>
            <person name="Spang A."/>
            <person name="Saw J.H."/>
            <person name="Jorgensen S.L."/>
            <person name="Zaremba-Niedzwiedzka K."/>
            <person name="Martijn J."/>
            <person name="Lind A.E."/>
            <person name="van Eijk R."/>
            <person name="Schleper C."/>
            <person name="Guy L."/>
            <person name="Ettema T.J."/>
        </authorList>
    </citation>
    <scope>NUCLEOTIDE SEQUENCE</scope>
</reference>
<accession>A0A0F9JWY4</accession>
<dbReference type="PROSITE" id="PS00750">
    <property type="entry name" value="TCP1_1"/>
    <property type="match status" value="1"/>
</dbReference>
<organism evidence="5">
    <name type="scientific">marine sediment metagenome</name>
    <dbReference type="NCBI Taxonomy" id="412755"/>
    <lineage>
        <taxon>unclassified sequences</taxon>
        <taxon>metagenomes</taxon>
        <taxon>ecological metagenomes</taxon>
    </lineage>
</organism>
<dbReference type="AlphaFoldDB" id="A0A0F9JWY4"/>
<dbReference type="Gene3D" id="3.50.7.10">
    <property type="entry name" value="GroEL"/>
    <property type="match status" value="1"/>
</dbReference>
<dbReference type="PROSITE" id="PS00995">
    <property type="entry name" value="TCP1_3"/>
    <property type="match status" value="1"/>
</dbReference>
<evidence type="ECO:0000256" key="3">
    <source>
        <dbReference type="ARBA" id="ARBA00022840"/>
    </source>
</evidence>
<evidence type="ECO:0008006" key="6">
    <source>
        <dbReference type="Google" id="ProtNLM"/>
    </source>
</evidence>
<dbReference type="InterPro" id="IPR017998">
    <property type="entry name" value="Chaperone_TCP-1"/>
</dbReference>
<dbReference type="GO" id="GO:0051082">
    <property type="term" value="F:unfolded protein binding"/>
    <property type="evidence" value="ECO:0007669"/>
    <property type="project" value="InterPro"/>
</dbReference>
<dbReference type="InterPro" id="IPR027410">
    <property type="entry name" value="TCP-1-like_intermed_sf"/>
</dbReference>
<dbReference type="SUPFAM" id="SSF48592">
    <property type="entry name" value="GroEL equatorial domain-like"/>
    <property type="match status" value="1"/>
</dbReference>
<keyword evidence="3" id="KW-0067">ATP-binding</keyword>
<dbReference type="InterPro" id="IPR054827">
    <property type="entry name" value="thermosome_alpha"/>
</dbReference>
<dbReference type="EMBL" id="LAZR01010432">
    <property type="protein sequence ID" value="KKM66966.1"/>
    <property type="molecule type" value="Genomic_DNA"/>
</dbReference>
<dbReference type="NCBIfam" id="NF041082">
    <property type="entry name" value="thermosome_alpha"/>
    <property type="match status" value="1"/>
</dbReference>